<dbReference type="Proteomes" id="UP000315471">
    <property type="component" value="Unassembled WGS sequence"/>
</dbReference>
<organism evidence="1 2">
    <name type="scientific">Novipirellula aureliae</name>
    <dbReference type="NCBI Taxonomy" id="2527966"/>
    <lineage>
        <taxon>Bacteria</taxon>
        <taxon>Pseudomonadati</taxon>
        <taxon>Planctomycetota</taxon>
        <taxon>Planctomycetia</taxon>
        <taxon>Pirellulales</taxon>
        <taxon>Pirellulaceae</taxon>
        <taxon>Novipirellula</taxon>
    </lineage>
</organism>
<comment type="caution">
    <text evidence="1">The sequence shown here is derived from an EMBL/GenBank/DDBJ whole genome shotgun (WGS) entry which is preliminary data.</text>
</comment>
<reference evidence="1 2" key="1">
    <citation type="submission" date="2019-02" db="EMBL/GenBank/DDBJ databases">
        <title>Deep-cultivation of Planctomycetes and their phenomic and genomic characterization uncovers novel biology.</title>
        <authorList>
            <person name="Wiegand S."/>
            <person name="Jogler M."/>
            <person name="Boedeker C."/>
            <person name="Pinto D."/>
            <person name="Vollmers J."/>
            <person name="Rivas-Marin E."/>
            <person name="Kohn T."/>
            <person name="Peeters S.H."/>
            <person name="Heuer A."/>
            <person name="Rast P."/>
            <person name="Oberbeckmann S."/>
            <person name="Bunk B."/>
            <person name="Jeske O."/>
            <person name="Meyerdierks A."/>
            <person name="Storesund J.E."/>
            <person name="Kallscheuer N."/>
            <person name="Luecker S."/>
            <person name="Lage O.M."/>
            <person name="Pohl T."/>
            <person name="Merkel B.J."/>
            <person name="Hornburger P."/>
            <person name="Mueller R.-W."/>
            <person name="Bruemmer F."/>
            <person name="Labrenz M."/>
            <person name="Spormann A.M."/>
            <person name="Op Den Camp H."/>
            <person name="Overmann J."/>
            <person name="Amann R."/>
            <person name="Jetten M.S.M."/>
            <person name="Mascher T."/>
            <person name="Medema M.H."/>
            <person name="Devos D.P."/>
            <person name="Kaster A.-K."/>
            <person name="Ovreas L."/>
            <person name="Rohde M."/>
            <person name="Galperin M.Y."/>
            <person name="Jogler C."/>
        </authorList>
    </citation>
    <scope>NUCLEOTIDE SEQUENCE [LARGE SCALE GENOMIC DNA]</scope>
    <source>
        <strain evidence="1 2">Q31b</strain>
    </source>
</reference>
<evidence type="ECO:0000313" key="1">
    <source>
        <dbReference type="EMBL" id="TWU44206.1"/>
    </source>
</evidence>
<proteinExistence type="predicted"/>
<accession>A0A5C6E9Q9</accession>
<dbReference type="AlphaFoldDB" id="A0A5C6E9Q9"/>
<sequence length="122" mass="13906">MQEQIRTYRALEMSALHRTTIVLFILYSAQLNATTVSLAADIHGADGRFRNLEAARNVMRQLSRETRTEQPTEVGIQTGIDRLEILPSRQGSEFSETGLNRVLSSRESRQDFRRLDVLLTVD</sequence>
<dbReference type="EMBL" id="SJPY01000002">
    <property type="protein sequence ID" value="TWU44206.1"/>
    <property type="molecule type" value="Genomic_DNA"/>
</dbReference>
<evidence type="ECO:0000313" key="2">
    <source>
        <dbReference type="Proteomes" id="UP000315471"/>
    </source>
</evidence>
<protein>
    <submittedName>
        <fullName evidence="1">Uncharacterized protein</fullName>
    </submittedName>
</protein>
<gene>
    <name evidence="1" type="ORF">Q31b_17420</name>
</gene>
<name>A0A5C6E9Q9_9BACT</name>
<keyword evidence="2" id="KW-1185">Reference proteome</keyword>
<dbReference type="RefSeq" id="WP_146599207.1">
    <property type="nucleotide sequence ID" value="NZ_SJPY01000002.1"/>
</dbReference>